<comment type="caution">
    <text evidence="1">The sequence shown here is derived from an EMBL/GenBank/DDBJ whole genome shotgun (WGS) entry which is preliminary data.</text>
</comment>
<reference evidence="1 2" key="1">
    <citation type="submission" date="2020-04" db="EMBL/GenBank/DDBJ databases">
        <authorList>
            <person name="Wallbank WR R."/>
            <person name="Pardo Diaz C."/>
            <person name="Kozak K."/>
            <person name="Martin S."/>
            <person name="Jiggins C."/>
            <person name="Moest M."/>
            <person name="Warren A I."/>
            <person name="Byers J.R.P. K."/>
            <person name="Montejo-Kovacevich G."/>
            <person name="Yen C E."/>
        </authorList>
    </citation>
    <scope>NUCLEOTIDE SEQUENCE [LARGE SCALE GENOMIC DNA]</scope>
</reference>
<sequence>MGQPGLDTRPVALFMDEGSERLGIGFGRCLRSSVTLSPGLAALIWGHTRKNTMRRGEYEELAEAKIEEHCCRVVRARNKVILLFVWSETSPFAHACAVLTALGGDGLETNMPRKISVVKNESGVAADYLGCVTASRAHEIVVYEDGRHSLSHLREHCTRAPTGGGFMSSLRAYKLKQ</sequence>
<dbReference type="Proteomes" id="UP000494106">
    <property type="component" value="Unassembled WGS sequence"/>
</dbReference>
<name>A0A8S0YXF8_ARCPL</name>
<keyword evidence="2" id="KW-1185">Reference proteome</keyword>
<proteinExistence type="predicted"/>
<dbReference type="OrthoDB" id="411823at2759"/>
<dbReference type="EMBL" id="CADEBC010000159">
    <property type="protein sequence ID" value="CAB3224629.1"/>
    <property type="molecule type" value="Genomic_DNA"/>
</dbReference>
<organism evidence="1 2">
    <name type="scientific">Arctia plantaginis</name>
    <name type="common">Wood tiger moth</name>
    <name type="synonym">Phalaena plantaginis</name>
    <dbReference type="NCBI Taxonomy" id="874455"/>
    <lineage>
        <taxon>Eukaryota</taxon>
        <taxon>Metazoa</taxon>
        <taxon>Ecdysozoa</taxon>
        <taxon>Arthropoda</taxon>
        <taxon>Hexapoda</taxon>
        <taxon>Insecta</taxon>
        <taxon>Pterygota</taxon>
        <taxon>Neoptera</taxon>
        <taxon>Endopterygota</taxon>
        <taxon>Lepidoptera</taxon>
        <taxon>Glossata</taxon>
        <taxon>Ditrysia</taxon>
        <taxon>Noctuoidea</taxon>
        <taxon>Erebidae</taxon>
        <taxon>Arctiinae</taxon>
        <taxon>Arctia</taxon>
    </lineage>
</organism>
<gene>
    <name evidence="1" type="ORF">APLA_LOCUS2109</name>
</gene>
<evidence type="ECO:0000313" key="1">
    <source>
        <dbReference type="EMBL" id="CAB3224629.1"/>
    </source>
</evidence>
<evidence type="ECO:0000313" key="2">
    <source>
        <dbReference type="Proteomes" id="UP000494106"/>
    </source>
</evidence>
<protein>
    <submittedName>
        <fullName evidence="1">Uncharacterized protein</fullName>
    </submittedName>
</protein>
<dbReference type="AlphaFoldDB" id="A0A8S0YXF8"/>
<accession>A0A8S0YXF8</accession>